<proteinExistence type="predicted"/>
<dbReference type="Gene3D" id="2.130.10.30">
    <property type="entry name" value="Regulator of chromosome condensation 1/beta-lactamase-inhibitor protein II"/>
    <property type="match status" value="1"/>
</dbReference>
<organism evidence="1">
    <name type="scientific">Pithovirus LCPAC201</name>
    <dbReference type="NCBI Taxonomy" id="2506591"/>
    <lineage>
        <taxon>Viruses</taxon>
        <taxon>Pithoviruses</taxon>
    </lineage>
</organism>
<dbReference type="SUPFAM" id="SSF50985">
    <property type="entry name" value="RCC1/BLIP-II"/>
    <property type="match status" value="1"/>
</dbReference>
<gene>
    <name evidence="1" type="ORF">LCPAC201_03050</name>
</gene>
<dbReference type="EMBL" id="MK500506">
    <property type="protein sequence ID" value="QBK91004.1"/>
    <property type="molecule type" value="Genomic_DNA"/>
</dbReference>
<name>A0A481Z558_9VIRU</name>
<dbReference type="SUPFAM" id="SSF81383">
    <property type="entry name" value="F-box domain"/>
    <property type="match status" value="1"/>
</dbReference>
<protein>
    <submittedName>
        <fullName evidence="1">Regulator of chromosome condensation protein</fullName>
    </submittedName>
</protein>
<dbReference type="InterPro" id="IPR009091">
    <property type="entry name" value="RCC1/BLIP-II"/>
</dbReference>
<accession>A0A481Z558</accession>
<reference evidence="1" key="1">
    <citation type="journal article" date="2019" name="MBio">
        <title>Virus Genomes from Deep Sea Sediments Expand the Ocean Megavirome and Support Independent Origins of Viral Gigantism.</title>
        <authorList>
            <person name="Backstrom D."/>
            <person name="Yutin N."/>
            <person name="Jorgensen S.L."/>
            <person name="Dharamshi J."/>
            <person name="Homa F."/>
            <person name="Zaremba-Niedwiedzka K."/>
            <person name="Spang A."/>
            <person name="Wolf Y.I."/>
            <person name="Koonin E.V."/>
            <person name="Ettema T.J."/>
        </authorList>
    </citation>
    <scope>NUCLEOTIDE SEQUENCE</scope>
</reference>
<dbReference type="InterPro" id="IPR036047">
    <property type="entry name" value="F-box-like_dom_sf"/>
</dbReference>
<evidence type="ECO:0000313" key="1">
    <source>
        <dbReference type="EMBL" id="QBK91004.1"/>
    </source>
</evidence>
<sequence length="565" mass="65675">MNWEISLDRLPDEIWWMVLLRTDISTFWSFIQTCQRIANLENDYFWKYKYQLDFGFVLPTESRGLNGSNRIVLPLMTKRPNVSEAMAEIKLVNTEEPRSYVRHTGVPTFGSKYQKFLDSFPKSWKPEKWKERYRRIILSKRCNSQIATNLYRYGYLDSNGTVNFHNYKGFHKFSPDIRDGLGKIFHPRVISLSFGDTKNYSVTEDGQCYIWWEGRDYDGNYFTPKLIPGLHGIIKIVGGAYSVNGFISDDYSIYLLDYDYSDFSHRQTYLNPPTMLPIKARDFDVGWEMTGIIGTDLKIYLCLHKSTSIKMENLPTESVKLKKIEWRDGNGMNLYQVIFPNLERVKETDLKFKQVAIGHSEIVALSLEGDIYRMKYDHKMITEQKSSYSFPLFRIVPDYRTITSLNSIRNVKFPTDLKFTQISANSGNYSALTNDGKVYVWGKGLTRIFDLTEIDGPPTENITTKSIPNPPIKRETSQYGDFDADEMNMFCPNQKFNSIIFDHPTRIKSISNLPIKAISINSTYLAILTEQEELIIKGETAWLIHHSADYDDYERSLFDESCLSD</sequence>